<evidence type="ECO:0000313" key="7">
    <source>
        <dbReference type="Proteomes" id="UP000654370"/>
    </source>
</evidence>
<feature type="transmembrane region" description="Helical" evidence="5">
    <location>
        <begin position="65"/>
        <end position="87"/>
    </location>
</feature>
<proteinExistence type="predicted"/>
<dbReference type="Pfam" id="PF07690">
    <property type="entry name" value="MFS_1"/>
    <property type="match status" value="1"/>
</dbReference>
<sequence>MQETSERSPLLQGRMMPGPTRWFVLASFCLFSFTNALQWIAFSPALQTFAKYFFDETSLKTTNAINAFSGSYMIIYPILVPFSFSFLEDKEGSSIGSGLIRGVRIGAILNALGGTLRWLGAYPSWQGYLVVFAGQILSAVAQVFMLALPPRLAVAWFRPDEINFVTAIAVSFNNLGIATGFALTPILVPGTKTMMTDIPRFMALQMVLCLVALAAICYFFKKDPSQNYHRVDEPEIEIDAAPSSGFSKEESLTLFRQPSFVLLLLSFAMVMGAQCAVFSLLAQILSPSFELENNVAVGLLGSVMLLIGVPPSILIGKLLDATHRYMLICRLLYISVFASVIALTVSAGLEWFTLAVAACLIFGIASSAILPAVFQWAGELYYPVNEVVPTGYLCMTGNIGGWLLVLIMGWTENPDVRFTMLPPMLILIASLFVGIVALFLTGGELKRLASQKYPNVDTSIEP</sequence>
<dbReference type="GO" id="GO:0097037">
    <property type="term" value="P:heme export"/>
    <property type="evidence" value="ECO:0007669"/>
    <property type="project" value="TreeGrafter"/>
</dbReference>
<feature type="transmembrane region" description="Helical" evidence="5">
    <location>
        <begin position="331"/>
        <end position="349"/>
    </location>
</feature>
<comment type="caution">
    <text evidence="6">The sequence shown here is derived from an EMBL/GenBank/DDBJ whole genome shotgun (WGS) entry which is preliminary data.</text>
</comment>
<feature type="transmembrane region" description="Helical" evidence="5">
    <location>
        <begin position="423"/>
        <end position="442"/>
    </location>
</feature>
<feature type="transmembrane region" description="Helical" evidence="5">
    <location>
        <begin position="355"/>
        <end position="378"/>
    </location>
</feature>
<dbReference type="GO" id="GO:0015232">
    <property type="term" value="F:heme transmembrane transporter activity"/>
    <property type="evidence" value="ECO:0007669"/>
    <property type="project" value="TreeGrafter"/>
</dbReference>
<keyword evidence="3 5" id="KW-1133">Transmembrane helix</keyword>
<dbReference type="GO" id="GO:0016020">
    <property type="term" value="C:membrane"/>
    <property type="evidence" value="ECO:0007669"/>
    <property type="project" value="UniProtKB-SubCell"/>
</dbReference>
<dbReference type="GO" id="GO:0020037">
    <property type="term" value="F:heme binding"/>
    <property type="evidence" value="ECO:0007669"/>
    <property type="project" value="TreeGrafter"/>
</dbReference>
<keyword evidence="4 5" id="KW-0472">Membrane</keyword>
<keyword evidence="2 5" id="KW-0812">Transmembrane</keyword>
<dbReference type="PANTHER" id="PTHR10924">
    <property type="entry name" value="MAJOR FACILITATOR SUPERFAMILY PROTEIN-RELATED"/>
    <property type="match status" value="1"/>
</dbReference>
<gene>
    <name evidence="6" type="ORF">INT43_007161</name>
</gene>
<dbReference type="InterPro" id="IPR036259">
    <property type="entry name" value="MFS_trans_sf"/>
</dbReference>
<protein>
    <recommendedName>
        <fullName evidence="8">Major facilitator superfamily (MFS) profile domain-containing protein</fullName>
    </recommendedName>
</protein>
<evidence type="ECO:0008006" key="8">
    <source>
        <dbReference type="Google" id="ProtNLM"/>
    </source>
</evidence>
<evidence type="ECO:0000256" key="2">
    <source>
        <dbReference type="ARBA" id="ARBA00022692"/>
    </source>
</evidence>
<dbReference type="SUPFAM" id="SSF103473">
    <property type="entry name" value="MFS general substrate transporter"/>
    <property type="match status" value="1"/>
</dbReference>
<comment type="subcellular location">
    <subcellularLocation>
        <location evidence="1">Membrane</location>
        <topology evidence="1">Multi-pass membrane protein</topology>
    </subcellularLocation>
</comment>
<feature type="transmembrane region" description="Helical" evidence="5">
    <location>
        <begin position="99"/>
        <end position="119"/>
    </location>
</feature>
<evidence type="ECO:0000313" key="6">
    <source>
        <dbReference type="EMBL" id="KAG2182234.1"/>
    </source>
</evidence>
<feature type="transmembrane region" description="Helical" evidence="5">
    <location>
        <begin position="125"/>
        <end position="150"/>
    </location>
</feature>
<feature type="transmembrane region" description="Helical" evidence="5">
    <location>
        <begin position="200"/>
        <end position="220"/>
    </location>
</feature>
<accession>A0A8H7PX41</accession>
<feature type="transmembrane region" description="Helical" evidence="5">
    <location>
        <begin position="260"/>
        <end position="285"/>
    </location>
</feature>
<feature type="transmembrane region" description="Helical" evidence="5">
    <location>
        <begin position="162"/>
        <end position="188"/>
    </location>
</feature>
<feature type="transmembrane region" description="Helical" evidence="5">
    <location>
        <begin position="21"/>
        <end position="45"/>
    </location>
</feature>
<dbReference type="AlphaFoldDB" id="A0A8H7PX41"/>
<dbReference type="InterPro" id="IPR049680">
    <property type="entry name" value="FLVCR1-2_SLC49-like"/>
</dbReference>
<dbReference type="EMBL" id="JAEPQZ010000004">
    <property type="protein sequence ID" value="KAG2182234.1"/>
    <property type="molecule type" value="Genomic_DNA"/>
</dbReference>
<evidence type="ECO:0000256" key="5">
    <source>
        <dbReference type="SAM" id="Phobius"/>
    </source>
</evidence>
<evidence type="ECO:0000256" key="3">
    <source>
        <dbReference type="ARBA" id="ARBA00022989"/>
    </source>
</evidence>
<dbReference type="PANTHER" id="PTHR10924:SF4">
    <property type="entry name" value="GH15861P"/>
    <property type="match status" value="1"/>
</dbReference>
<feature type="transmembrane region" description="Helical" evidence="5">
    <location>
        <begin position="297"/>
        <end position="319"/>
    </location>
</feature>
<evidence type="ECO:0000256" key="4">
    <source>
        <dbReference type="ARBA" id="ARBA00023136"/>
    </source>
</evidence>
<dbReference type="OrthoDB" id="422206at2759"/>
<reference evidence="6" key="1">
    <citation type="submission" date="2020-12" db="EMBL/GenBank/DDBJ databases">
        <title>Metabolic potential, ecology and presence of endohyphal bacteria is reflected in genomic diversity of Mucoromycotina.</title>
        <authorList>
            <person name="Muszewska A."/>
            <person name="Okrasinska A."/>
            <person name="Steczkiewicz K."/>
            <person name="Drgas O."/>
            <person name="Orlowska M."/>
            <person name="Perlinska-Lenart U."/>
            <person name="Aleksandrzak-Piekarczyk T."/>
            <person name="Szatraj K."/>
            <person name="Zielenkiewicz U."/>
            <person name="Pilsyk S."/>
            <person name="Malc E."/>
            <person name="Mieczkowski P."/>
            <person name="Kruszewska J.S."/>
            <person name="Biernat P."/>
            <person name="Pawlowska J."/>
        </authorList>
    </citation>
    <scope>NUCLEOTIDE SEQUENCE</scope>
    <source>
        <strain evidence="6">WA0000067209</strain>
    </source>
</reference>
<name>A0A8H7PX41_MORIS</name>
<dbReference type="Gene3D" id="1.20.1250.20">
    <property type="entry name" value="MFS general substrate transporter like domains"/>
    <property type="match status" value="2"/>
</dbReference>
<organism evidence="6 7">
    <name type="scientific">Mortierella isabellina</name>
    <name type="common">Filamentous fungus</name>
    <name type="synonym">Umbelopsis isabellina</name>
    <dbReference type="NCBI Taxonomy" id="91625"/>
    <lineage>
        <taxon>Eukaryota</taxon>
        <taxon>Fungi</taxon>
        <taxon>Fungi incertae sedis</taxon>
        <taxon>Mucoromycota</taxon>
        <taxon>Mucoromycotina</taxon>
        <taxon>Umbelopsidomycetes</taxon>
        <taxon>Umbelopsidales</taxon>
        <taxon>Umbelopsidaceae</taxon>
        <taxon>Umbelopsis</taxon>
    </lineage>
</organism>
<dbReference type="Proteomes" id="UP000654370">
    <property type="component" value="Unassembled WGS sequence"/>
</dbReference>
<feature type="transmembrane region" description="Helical" evidence="5">
    <location>
        <begin position="390"/>
        <end position="411"/>
    </location>
</feature>
<keyword evidence="7" id="KW-1185">Reference proteome</keyword>
<evidence type="ECO:0000256" key="1">
    <source>
        <dbReference type="ARBA" id="ARBA00004141"/>
    </source>
</evidence>
<dbReference type="InterPro" id="IPR011701">
    <property type="entry name" value="MFS"/>
</dbReference>